<keyword evidence="1" id="KW-1133">Transmembrane helix</keyword>
<keyword evidence="2" id="KW-0732">Signal</keyword>
<dbReference type="EMBL" id="FRCJ01000001">
    <property type="protein sequence ID" value="SHL69379.1"/>
    <property type="molecule type" value="Genomic_DNA"/>
</dbReference>
<evidence type="ECO:0000256" key="2">
    <source>
        <dbReference type="SAM" id="SignalP"/>
    </source>
</evidence>
<gene>
    <name evidence="3" type="ORF">SAMN04488494_0494</name>
</gene>
<dbReference type="OrthoDB" id="1071583at2"/>
<feature type="transmembrane region" description="Helical" evidence="1">
    <location>
        <begin position="174"/>
        <end position="191"/>
    </location>
</feature>
<name>A0A1M7CR98_XYLRU</name>
<evidence type="ECO:0000256" key="1">
    <source>
        <dbReference type="SAM" id="Phobius"/>
    </source>
</evidence>
<keyword evidence="1" id="KW-0812">Transmembrane</keyword>
<reference evidence="3" key="1">
    <citation type="submission" date="2016-11" db="EMBL/GenBank/DDBJ databases">
        <authorList>
            <person name="Jaros S."/>
            <person name="Januszkiewicz K."/>
            <person name="Wedrychowicz H."/>
        </authorList>
    </citation>
    <scope>NUCLEOTIDE SEQUENCE [LARGE SCALE GENOMIC DNA]</scope>
    <source>
        <strain evidence="3">BPI-34</strain>
    </source>
</reference>
<keyword evidence="1" id="KW-0472">Membrane</keyword>
<accession>A0A1M7CR98</accession>
<protein>
    <recommendedName>
        <fullName evidence="4">Lipoprotein</fullName>
    </recommendedName>
</protein>
<feature type="chain" id="PRO_5012387285" description="Lipoprotein" evidence="2">
    <location>
        <begin position="22"/>
        <end position="196"/>
    </location>
</feature>
<dbReference type="PROSITE" id="PS51257">
    <property type="entry name" value="PROKAR_LIPOPROTEIN"/>
    <property type="match status" value="1"/>
</dbReference>
<organism evidence="3">
    <name type="scientific">Xylanibacter ruminicola</name>
    <name type="common">Prevotella ruminicola</name>
    <dbReference type="NCBI Taxonomy" id="839"/>
    <lineage>
        <taxon>Bacteria</taxon>
        <taxon>Pseudomonadati</taxon>
        <taxon>Bacteroidota</taxon>
        <taxon>Bacteroidia</taxon>
        <taxon>Bacteroidales</taxon>
        <taxon>Prevotellaceae</taxon>
        <taxon>Xylanibacter</taxon>
    </lineage>
</organism>
<feature type="signal peptide" evidence="2">
    <location>
        <begin position="1"/>
        <end position="21"/>
    </location>
</feature>
<evidence type="ECO:0000313" key="3">
    <source>
        <dbReference type="EMBL" id="SHL69379.1"/>
    </source>
</evidence>
<dbReference type="Proteomes" id="UP000184280">
    <property type="component" value="Unassembled WGS sequence"/>
</dbReference>
<evidence type="ECO:0008006" key="4">
    <source>
        <dbReference type="Google" id="ProtNLM"/>
    </source>
</evidence>
<proteinExistence type="predicted"/>
<sequence>MKYFSRSLYSVILFSFCLSLAACKTVRTSEKAVSASETAAVTASRLTFYRTLDSLSRQFYLSADSISMIFFNESQEFPTAFPSGIEGWLETPSDSLSPQVPNSHQRPRDASRPVLASPFLKSLHIYGLHLGASTKEKSVTASDLKDSVAIATQSQKLKSATKQSSHPSSAPTNLLVLSSILALIIIISYVMKKRFH</sequence>
<dbReference type="RefSeq" id="WP_139294578.1">
    <property type="nucleotide sequence ID" value="NZ_FRCJ01000001.1"/>
</dbReference>
<dbReference type="AlphaFoldDB" id="A0A1M7CR98"/>